<evidence type="ECO:0000313" key="3">
    <source>
        <dbReference type="Proteomes" id="UP000254808"/>
    </source>
</evidence>
<dbReference type="EMBL" id="CP027806">
    <property type="protein sequence ID" value="AXI99358.1"/>
    <property type="molecule type" value="Genomic_DNA"/>
</dbReference>
<sequence>MKKIITILLLFGAFGYSQAQAQYILGASYEVRSDEPTTGFGLHFQNNFTVIPMLLDVGFRFQTSFYNESYSFEAESITFERDDTSYDFGLSVIATAGIGLIAPYAGVGIGYEVFDRESTLITAGAEVIDPDGSDSGLYYYGAVGAGISAIPFFRPFVEYRYRGISGSDFMPSSYGTWAFGLQLRF</sequence>
<evidence type="ECO:0008006" key="4">
    <source>
        <dbReference type="Google" id="ProtNLM"/>
    </source>
</evidence>
<feature type="chain" id="PRO_5016964013" description="Outer membrane protein beta-barrel domain-containing protein" evidence="1">
    <location>
        <begin position="22"/>
        <end position="185"/>
    </location>
</feature>
<dbReference type="Gene3D" id="2.40.160.20">
    <property type="match status" value="1"/>
</dbReference>
<dbReference type="RefSeq" id="WP_114982601.1">
    <property type="nucleotide sequence ID" value="NZ_CP027806.1"/>
</dbReference>
<dbReference type="SUPFAM" id="SSF56925">
    <property type="entry name" value="OMPA-like"/>
    <property type="match status" value="1"/>
</dbReference>
<proteinExistence type="predicted"/>
<organism evidence="2 3">
    <name type="scientific">Cyclonatronum proteinivorum</name>
    <dbReference type="NCBI Taxonomy" id="1457365"/>
    <lineage>
        <taxon>Bacteria</taxon>
        <taxon>Pseudomonadati</taxon>
        <taxon>Balneolota</taxon>
        <taxon>Balneolia</taxon>
        <taxon>Balneolales</taxon>
        <taxon>Cyclonatronaceae</taxon>
        <taxon>Cyclonatronum</taxon>
    </lineage>
</organism>
<protein>
    <recommendedName>
        <fullName evidence="4">Outer membrane protein beta-barrel domain-containing protein</fullName>
    </recommendedName>
</protein>
<evidence type="ECO:0000256" key="1">
    <source>
        <dbReference type="SAM" id="SignalP"/>
    </source>
</evidence>
<reference evidence="2 3" key="1">
    <citation type="submission" date="2018-03" db="EMBL/GenBank/DDBJ databases">
        <title>Phenotypic and genomic properties of Cyclonatronum proteinivorum gen. nov., sp. nov., a haloalkaliphilic bacteroidete from soda lakes possessing Na+-translocating rhodopsin.</title>
        <authorList>
            <person name="Toshchakov S.V."/>
            <person name="Korzhenkov A."/>
            <person name="Samarov N.I."/>
            <person name="Kublanov I.V."/>
            <person name="Muntyan M.S."/>
            <person name="Sorokin D.Y."/>
        </authorList>
    </citation>
    <scope>NUCLEOTIDE SEQUENCE [LARGE SCALE GENOMIC DNA]</scope>
    <source>
        <strain evidence="2 3">Omega</strain>
    </source>
</reference>
<evidence type="ECO:0000313" key="2">
    <source>
        <dbReference type="EMBL" id="AXI99358.1"/>
    </source>
</evidence>
<accession>A0A345UFV7</accession>
<name>A0A345UFV7_9BACT</name>
<keyword evidence="1" id="KW-0732">Signal</keyword>
<dbReference type="KEGG" id="cprv:CYPRO_0070"/>
<dbReference type="InterPro" id="IPR011250">
    <property type="entry name" value="OMP/PagP_B-barrel"/>
</dbReference>
<feature type="signal peptide" evidence="1">
    <location>
        <begin position="1"/>
        <end position="21"/>
    </location>
</feature>
<keyword evidence="3" id="KW-1185">Reference proteome</keyword>
<dbReference type="AlphaFoldDB" id="A0A345UFV7"/>
<dbReference type="Proteomes" id="UP000254808">
    <property type="component" value="Chromosome"/>
</dbReference>
<dbReference type="OrthoDB" id="1524249at2"/>
<gene>
    <name evidence="2" type="ORF">CYPRO_0070</name>
</gene>